<organism evidence="1 2">
    <name type="scientific">Collimonas arenae</name>
    <dbReference type="NCBI Taxonomy" id="279058"/>
    <lineage>
        <taxon>Bacteria</taxon>
        <taxon>Pseudomonadati</taxon>
        <taxon>Pseudomonadota</taxon>
        <taxon>Betaproteobacteria</taxon>
        <taxon>Burkholderiales</taxon>
        <taxon>Oxalobacteraceae</taxon>
        <taxon>Collimonas</taxon>
    </lineage>
</organism>
<gene>
    <name evidence="1" type="ORF">LT85_0524</name>
</gene>
<dbReference type="HOGENOM" id="CLU_3342425_0_0_4"/>
<evidence type="ECO:0000313" key="2">
    <source>
        <dbReference type="Proteomes" id="UP000030302"/>
    </source>
</evidence>
<keyword evidence="2" id="KW-1185">Reference proteome</keyword>
<sequence>MSVNMRTFVHLYRYYRRGGYRIFPAVKRASRAWNHGF</sequence>
<accession>A0A0A1F7M4</accession>
<proteinExistence type="predicted"/>
<name>A0A0A1F7M4_9BURK</name>
<evidence type="ECO:0000313" key="1">
    <source>
        <dbReference type="EMBL" id="AIY39684.1"/>
    </source>
</evidence>
<dbReference type="KEGG" id="care:LT85_0524"/>
<dbReference type="Proteomes" id="UP000030302">
    <property type="component" value="Chromosome"/>
</dbReference>
<protein>
    <submittedName>
        <fullName evidence="1">Uncharacterized protein</fullName>
    </submittedName>
</protein>
<reference evidence="2" key="1">
    <citation type="journal article" date="2014" name="Soil Biol. Biochem.">
        <title>Structure and function of bacterial communities in ageing soils: Insights from the Mendocino ecological staircase.</title>
        <authorList>
            <person name="Uroz S."/>
            <person name="Tech J.J."/>
            <person name="Sawaya N.A."/>
            <person name="Frey-Klett P."/>
            <person name="Leveau J.H.J."/>
        </authorList>
    </citation>
    <scope>NUCLEOTIDE SEQUENCE [LARGE SCALE GENOMIC DNA]</scope>
    <source>
        <strain evidence="2">Cal35</strain>
    </source>
</reference>
<dbReference type="AlphaFoldDB" id="A0A0A1F7M4"/>
<dbReference type="EMBL" id="CP009962">
    <property type="protein sequence ID" value="AIY39684.1"/>
    <property type="molecule type" value="Genomic_DNA"/>
</dbReference>